<evidence type="ECO:0000313" key="4">
    <source>
        <dbReference type="Proteomes" id="UP001430584"/>
    </source>
</evidence>
<keyword evidence="2" id="KW-1133">Transmembrane helix</keyword>
<keyword evidence="4" id="KW-1185">Reference proteome</keyword>
<feature type="region of interest" description="Disordered" evidence="1">
    <location>
        <begin position="47"/>
        <end position="86"/>
    </location>
</feature>
<feature type="compositionally biased region" description="Basic and acidic residues" evidence="1">
    <location>
        <begin position="323"/>
        <end position="338"/>
    </location>
</feature>
<accession>A0ABR3CM98</accession>
<proteinExistence type="predicted"/>
<reference evidence="3 4" key="1">
    <citation type="submission" date="2024-02" db="EMBL/GenBank/DDBJ databases">
        <title>De novo assembly and annotation of 12 fungi associated with fruit tree decline syndrome in Ontario, Canada.</title>
        <authorList>
            <person name="Sulman M."/>
            <person name="Ellouze W."/>
            <person name="Ilyukhin E."/>
        </authorList>
    </citation>
    <scope>NUCLEOTIDE SEQUENCE [LARGE SCALE GENOMIC DNA]</scope>
    <source>
        <strain evidence="3 4">FDS-637</strain>
    </source>
</reference>
<protein>
    <submittedName>
        <fullName evidence="3">Uncharacterized protein</fullName>
    </submittedName>
</protein>
<dbReference type="RefSeq" id="XP_066634450.1">
    <property type="nucleotide sequence ID" value="XM_066774331.1"/>
</dbReference>
<feature type="region of interest" description="Disordered" evidence="1">
    <location>
        <begin position="238"/>
        <end position="294"/>
    </location>
</feature>
<organism evidence="3 4">
    <name type="scientific">Diplodia seriata</name>
    <dbReference type="NCBI Taxonomy" id="420778"/>
    <lineage>
        <taxon>Eukaryota</taxon>
        <taxon>Fungi</taxon>
        <taxon>Dikarya</taxon>
        <taxon>Ascomycota</taxon>
        <taxon>Pezizomycotina</taxon>
        <taxon>Dothideomycetes</taxon>
        <taxon>Dothideomycetes incertae sedis</taxon>
        <taxon>Botryosphaeriales</taxon>
        <taxon>Botryosphaeriaceae</taxon>
        <taxon>Diplodia</taxon>
    </lineage>
</organism>
<keyword evidence="2" id="KW-0472">Membrane</keyword>
<feature type="transmembrane region" description="Helical" evidence="2">
    <location>
        <begin position="93"/>
        <end position="116"/>
    </location>
</feature>
<dbReference type="EMBL" id="JAJVCZ030000003">
    <property type="protein sequence ID" value="KAL0261421.1"/>
    <property type="molecule type" value="Genomic_DNA"/>
</dbReference>
<feature type="compositionally biased region" description="Basic and acidic residues" evidence="1">
    <location>
        <begin position="128"/>
        <end position="140"/>
    </location>
</feature>
<feature type="compositionally biased region" description="Polar residues" evidence="1">
    <location>
        <begin position="276"/>
        <end position="285"/>
    </location>
</feature>
<evidence type="ECO:0000256" key="2">
    <source>
        <dbReference type="SAM" id="Phobius"/>
    </source>
</evidence>
<gene>
    <name evidence="3" type="ORF">SLS55_002851</name>
</gene>
<sequence length="338" mass="35542">MQPSNKQTWVQGGTYTYTETTTSYETTSYLLLAYAIQVRWRADDMPNLQTHPLTPGASPSPLPGATSTNTSSAATSTANSGGGGMSTSSKVGIGLGVPLSILAIAGLASFFFFYLLRRRRRRRQQPNLHHDDPGNHDLPEVHYTSLPHNKGGAPGSNSWQDANAKPSNGVPPSLSGGGRDSRSGSAVWSEDAATTMVVPASGRASTLASSVRQQPLGDGGTSATTTFAPFRMGLFGEGAGSGGSEAGDVVHRGGGGSSEHGGSVGGGGAGAKKDTIGSSPSSTSLHGGDDTDEIVRLRREARRLRERRQRLTEMQQLDEEEERVTGRLRELEERGVVY</sequence>
<keyword evidence="2" id="KW-0812">Transmembrane</keyword>
<evidence type="ECO:0000313" key="3">
    <source>
        <dbReference type="EMBL" id="KAL0261421.1"/>
    </source>
</evidence>
<feature type="region of interest" description="Disordered" evidence="1">
    <location>
        <begin position="124"/>
        <end position="190"/>
    </location>
</feature>
<evidence type="ECO:0000256" key="1">
    <source>
        <dbReference type="SAM" id="MobiDB-lite"/>
    </source>
</evidence>
<dbReference type="Proteomes" id="UP001430584">
    <property type="component" value="Unassembled WGS sequence"/>
</dbReference>
<name>A0ABR3CM98_9PEZI</name>
<dbReference type="GeneID" id="92006936"/>
<feature type="region of interest" description="Disordered" evidence="1">
    <location>
        <begin position="308"/>
        <end position="338"/>
    </location>
</feature>
<feature type="compositionally biased region" description="Low complexity" evidence="1">
    <location>
        <begin position="64"/>
        <end position="79"/>
    </location>
</feature>
<feature type="compositionally biased region" description="Gly residues" evidence="1">
    <location>
        <begin position="252"/>
        <end position="270"/>
    </location>
</feature>
<comment type="caution">
    <text evidence="3">The sequence shown here is derived from an EMBL/GenBank/DDBJ whole genome shotgun (WGS) entry which is preliminary data.</text>
</comment>